<dbReference type="OMA" id="PKWFYQG"/>
<evidence type="ECO:0000259" key="2">
    <source>
        <dbReference type="PROSITE" id="PS50829"/>
    </source>
</evidence>
<accession>A0A3P6V7I4</accession>
<dbReference type="PROSITE" id="PS50829">
    <property type="entry name" value="GYF"/>
    <property type="match status" value="1"/>
</dbReference>
<feature type="domain" description="GYF" evidence="2">
    <location>
        <begin position="10"/>
        <end position="58"/>
    </location>
</feature>
<feature type="region of interest" description="Disordered" evidence="1">
    <location>
        <begin position="151"/>
        <end position="178"/>
    </location>
</feature>
<dbReference type="Gene3D" id="3.30.1490.40">
    <property type="match status" value="1"/>
</dbReference>
<proteinExistence type="predicted"/>
<evidence type="ECO:0000256" key="1">
    <source>
        <dbReference type="SAM" id="MobiDB-lite"/>
    </source>
</evidence>
<dbReference type="SMART" id="SM00444">
    <property type="entry name" value="GYF"/>
    <property type="match status" value="1"/>
</dbReference>
<evidence type="ECO:0000313" key="4">
    <source>
        <dbReference type="Proteomes" id="UP000277928"/>
    </source>
</evidence>
<dbReference type="Pfam" id="PF02213">
    <property type="entry name" value="GYF"/>
    <property type="match status" value="1"/>
</dbReference>
<dbReference type="Proteomes" id="UP000277928">
    <property type="component" value="Unassembled WGS sequence"/>
</dbReference>
<gene>
    <name evidence="3" type="ORF">NLS_LOCUS7465</name>
</gene>
<dbReference type="OrthoDB" id="48509at2759"/>
<sequence>MDPNRDGLNSPKWFYQGDDRRVYGPYSSVEMQKWCKTGYFTDAMLIRTKNEERFHTLAEWTRYSNGQSPFLLLINSFDQLINMNMQMQMSQLILTPGRVAASSGPYLMVSQGAAAGTPNPVPGFPPAPGFIAYQNHPLVVAPAVPPFAPHQAFSQPPSEPVDEMPSSVSNTPDDSDAGWNMNRMQNAYQPLREKSTDTCDASWNLARDVGTDTEHLKCCDASTQTNPGKISAEQAVRLLSDLIGIQLEIES</sequence>
<name>A0A3P6V7I4_LITSI</name>
<dbReference type="AlphaFoldDB" id="A0A3P6V7I4"/>
<protein>
    <recommendedName>
        <fullName evidence="2">GYF domain-containing protein</fullName>
    </recommendedName>
</protein>
<dbReference type="STRING" id="42156.A0A3P6V7I4"/>
<dbReference type="InterPro" id="IPR035445">
    <property type="entry name" value="GYF-like_dom_sf"/>
</dbReference>
<keyword evidence="4" id="KW-1185">Reference proteome</keyword>
<evidence type="ECO:0000313" key="3">
    <source>
        <dbReference type="EMBL" id="VDK86131.1"/>
    </source>
</evidence>
<dbReference type="InterPro" id="IPR003169">
    <property type="entry name" value="GYF"/>
</dbReference>
<dbReference type="EMBL" id="UYRX01000775">
    <property type="protein sequence ID" value="VDK86131.1"/>
    <property type="molecule type" value="Genomic_DNA"/>
</dbReference>
<organism evidence="3 4">
    <name type="scientific">Litomosoides sigmodontis</name>
    <name type="common">Filarial nematode worm</name>
    <dbReference type="NCBI Taxonomy" id="42156"/>
    <lineage>
        <taxon>Eukaryota</taxon>
        <taxon>Metazoa</taxon>
        <taxon>Ecdysozoa</taxon>
        <taxon>Nematoda</taxon>
        <taxon>Chromadorea</taxon>
        <taxon>Rhabditida</taxon>
        <taxon>Spirurina</taxon>
        <taxon>Spiruromorpha</taxon>
        <taxon>Filarioidea</taxon>
        <taxon>Onchocercidae</taxon>
        <taxon>Litomosoides</taxon>
    </lineage>
</organism>
<dbReference type="SUPFAM" id="SSF55277">
    <property type="entry name" value="GYF domain"/>
    <property type="match status" value="1"/>
</dbReference>
<reference evidence="3 4" key="1">
    <citation type="submission" date="2018-08" db="EMBL/GenBank/DDBJ databases">
        <authorList>
            <person name="Laetsch R D."/>
            <person name="Stevens L."/>
            <person name="Kumar S."/>
            <person name="Blaxter L. M."/>
        </authorList>
    </citation>
    <scope>NUCLEOTIDE SEQUENCE [LARGE SCALE GENOMIC DNA]</scope>
</reference>